<feature type="domain" description="Group II intron maturase-specific" evidence="1">
    <location>
        <begin position="63"/>
        <end position="125"/>
    </location>
</feature>
<evidence type="ECO:0000313" key="3">
    <source>
        <dbReference type="Proteomes" id="UP001589833"/>
    </source>
</evidence>
<gene>
    <name evidence="2" type="ORF">ACFFH4_27415</name>
</gene>
<dbReference type="EMBL" id="JBHLTR010000136">
    <property type="protein sequence ID" value="MFC0562556.1"/>
    <property type="molecule type" value="Genomic_DNA"/>
</dbReference>
<dbReference type="InterPro" id="IPR013597">
    <property type="entry name" value="Mat_intron_G2"/>
</dbReference>
<dbReference type="Proteomes" id="UP001589833">
    <property type="component" value="Unassembled WGS sequence"/>
</dbReference>
<dbReference type="RefSeq" id="WP_273847617.1">
    <property type="nucleotide sequence ID" value="NZ_JAQQWT010000028.1"/>
</dbReference>
<comment type="caution">
    <text evidence="2">The sequence shown here is derived from an EMBL/GenBank/DDBJ whole genome shotgun (WGS) entry which is preliminary data.</text>
</comment>
<accession>A0ABV6NP47</accession>
<sequence>MKSQRAGERVLKSITKFLEEELKLTVNKEKSEVGRPPKRKFLGFCIQSTRNGTQCRPHIKAKKRLEEKVRNLTSRKRPGEIREIIKEINQVTRGWINYYGIGLMKTYVQEIDRWIRRRIRGHVIKSEKLHV</sequence>
<proteinExistence type="predicted"/>
<protein>
    <submittedName>
        <fullName evidence="2">Group II intron maturase-specific domain-containing protein</fullName>
    </submittedName>
</protein>
<dbReference type="Pfam" id="PF08388">
    <property type="entry name" value="GIIM"/>
    <property type="match status" value="1"/>
</dbReference>
<evidence type="ECO:0000259" key="1">
    <source>
        <dbReference type="Pfam" id="PF08388"/>
    </source>
</evidence>
<keyword evidence="3" id="KW-1185">Reference proteome</keyword>
<evidence type="ECO:0000313" key="2">
    <source>
        <dbReference type="EMBL" id="MFC0562556.1"/>
    </source>
</evidence>
<reference evidence="2 3" key="1">
    <citation type="submission" date="2024-09" db="EMBL/GenBank/DDBJ databases">
        <authorList>
            <person name="Sun Q."/>
            <person name="Mori K."/>
        </authorList>
    </citation>
    <scope>NUCLEOTIDE SEQUENCE [LARGE SCALE GENOMIC DNA]</scope>
    <source>
        <strain evidence="2 3">NCAIM B.02301</strain>
    </source>
</reference>
<name>A0ABV6NP47_9BACI</name>
<organism evidence="2 3">
    <name type="scientific">Halalkalibacter alkalisediminis</name>
    <dbReference type="NCBI Taxonomy" id="935616"/>
    <lineage>
        <taxon>Bacteria</taxon>
        <taxon>Bacillati</taxon>
        <taxon>Bacillota</taxon>
        <taxon>Bacilli</taxon>
        <taxon>Bacillales</taxon>
        <taxon>Bacillaceae</taxon>
        <taxon>Halalkalibacter</taxon>
    </lineage>
</organism>